<protein>
    <submittedName>
        <fullName evidence="3">C-type lectin domain family 20 member A</fullName>
    </submittedName>
</protein>
<reference evidence="3" key="1">
    <citation type="submission" date="2025-08" db="UniProtKB">
        <authorList>
            <consortium name="RefSeq"/>
        </authorList>
    </citation>
    <scope>IDENTIFICATION</scope>
    <source>
        <tissue evidence="3">Whole blood</tissue>
    </source>
</reference>
<proteinExistence type="predicted"/>
<dbReference type="RefSeq" id="XP_040490432.1">
    <property type="nucleotide sequence ID" value="XM_040634498.1"/>
</dbReference>
<gene>
    <name evidence="3" type="primary">LOC121103650</name>
</gene>
<feature type="region of interest" description="Disordered" evidence="1">
    <location>
        <begin position="30"/>
        <end position="51"/>
    </location>
</feature>
<accession>A0A8M1G727</accession>
<feature type="compositionally biased region" description="Polar residues" evidence="1">
    <location>
        <begin position="65"/>
        <end position="81"/>
    </location>
</feature>
<evidence type="ECO:0000313" key="2">
    <source>
        <dbReference type="Proteomes" id="UP000261680"/>
    </source>
</evidence>
<dbReference type="Proteomes" id="UP000261680">
    <property type="component" value="Unplaced"/>
</dbReference>
<feature type="compositionally biased region" description="Low complexity" evidence="1">
    <location>
        <begin position="82"/>
        <end position="97"/>
    </location>
</feature>
<dbReference type="KEGG" id="umr:121103650"/>
<dbReference type="GeneID" id="121103650"/>
<keyword evidence="2" id="KW-1185">Reference proteome</keyword>
<name>A0A8M1G727_URSMA</name>
<evidence type="ECO:0000256" key="1">
    <source>
        <dbReference type="SAM" id="MobiDB-lite"/>
    </source>
</evidence>
<organism evidence="2 3">
    <name type="scientific">Ursus maritimus</name>
    <name type="common">Polar bear</name>
    <name type="synonym">Thalarctos maritimus</name>
    <dbReference type="NCBI Taxonomy" id="29073"/>
    <lineage>
        <taxon>Eukaryota</taxon>
        <taxon>Metazoa</taxon>
        <taxon>Chordata</taxon>
        <taxon>Craniata</taxon>
        <taxon>Vertebrata</taxon>
        <taxon>Euteleostomi</taxon>
        <taxon>Mammalia</taxon>
        <taxon>Eutheria</taxon>
        <taxon>Laurasiatheria</taxon>
        <taxon>Carnivora</taxon>
        <taxon>Caniformia</taxon>
        <taxon>Ursidae</taxon>
        <taxon>Ursus</taxon>
    </lineage>
</organism>
<sequence length="187" mass="19771">MTRDDACIGGLLKDSTGYWGGFSELLLPKSPPQVSGTLRTGRRNSGTACGPRASVRVWPGLSFPTGRSLQPQRPCLASSSDPLLPTPFLSAPAAAAPGGTGSQRGTAPGTQAPALSSARRPESEETAAAAASGQLFGILKADFSIPALTDPEDMKDHFLREIQEVLKLTLGHEQFRLKWVGFEVNKK</sequence>
<feature type="compositionally biased region" description="Polar residues" evidence="1">
    <location>
        <begin position="32"/>
        <end position="47"/>
    </location>
</feature>
<dbReference type="AlphaFoldDB" id="A0A8M1G727"/>
<dbReference type="OrthoDB" id="6369810at2759"/>
<evidence type="ECO:0000313" key="3">
    <source>
        <dbReference type="RefSeq" id="XP_040490432.1"/>
    </source>
</evidence>
<feature type="region of interest" description="Disordered" evidence="1">
    <location>
        <begin position="63"/>
        <end position="129"/>
    </location>
</feature>